<accession>A0ABR4KGL9</accession>
<keyword evidence="3" id="KW-0238">DNA-binding</keyword>
<evidence type="ECO:0000256" key="2">
    <source>
        <dbReference type="ARBA" id="ARBA00023015"/>
    </source>
</evidence>
<evidence type="ECO:0000256" key="1">
    <source>
        <dbReference type="ARBA" id="ARBA00022723"/>
    </source>
</evidence>
<sequence>MEISPPVTVRRRRTRDDRRRTARACDRCRRLKEKCEGGIPCLRCSHLRHLCEFRRLIPAQTEPPLAEALRQPERVNVQELLERVTYMEKILKHKVAGIDIDLDSLRRMARALDEHERSRERPTTPVPPDDSPIEEEFCTIDPVEDTTTHYSGEFSYWNFSMRVKRHIEDRIHPQPPLQVSTYLRAEHLHSGINSIAAAISCCPPRHIADFLINVFFKHAATYYFYVDRAWLVEKVDALYTDSGRFNKNSAAVVSIILTVLAIATQYAYLDAPRQREGSGGTSEFSEDALGTMFYQQAVRFLPEIIESSSLESVQACLLFAVYALPVDASGLGYIYITLTNRLGMQNGMHREYTGTGLTAAMIETRNRIWWTAYTLERKLSIFHGRPLSTQRSDVDAKLPIDREHMLSDGSAPPVAYMVASIELARRLEGFSQEMFLLRTCSRHERSNVLLKLLTGKKEMDTWWKRLLDEVLGDTSHLEAHTRAITHLHLEYHLVCMFTGRPLLLNRLSSRSPASPESLGKESPVGSSVSTSQTLHRQELVRCCVQAAREALNLCRGLRDNGPGLARSSYIEYSSCRASILVLIAHSIQTQSAEFRAELRVGLDMIRQMVATGESARSEVALLESLERALVRLQHSGATSHGRGAHGFSNTRPGTGYDTFKKWEALWKAGSTVLPDNSSQIPRDCGISPSSSSNTRPSQGNSLPGQPVGNEYYPESPTFGELDNSAMASENNPELRFLQEFLAIPGYGPDGSLDMGSVFDLGNNWFPFQGL</sequence>
<feature type="region of interest" description="Disordered" evidence="6">
    <location>
        <begin position="673"/>
        <end position="716"/>
    </location>
</feature>
<dbReference type="InterPro" id="IPR001138">
    <property type="entry name" value="Zn2Cys6_DnaBD"/>
</dbReference>
<keyword evidence="4" id="KW-0804">Transcription</keyword>
<dbReference type="SUPFAM" id="SSF57701">
    <property type="entry name" value="Zn2/Cys6 DNA-binding domain"/>
    <property type="match status" value="1"/>
</dbReference>
<evidence type="ECO:0000256" key="5">
    <source>
        <dbReference type="ARBA" id="ARBA00023242"/>
    </source>
</evidence>
<gene>
    <name evidence="8" type="ORF">BJY01DRAFT_245129</name>
</gene>
<evidence type="ECO:0000256" key="3">
    <source>
        <dbReference type="ARBA" id="ARBA00023125"/>
    </source>
</evidence>
<comment type="caution">
    <text evidence="8">The sequence shown here is derived from an EMBL/GenBank/DDBJ whole genome shotgun (WGS) entry which is preliminary data.</text>
</comment>
<keyword evidence="2" id="KW-0805">Transcription regulation</keyword>
<dbReference type="CDD" id="cd00067">
    <property type="entry name" value="GAL4"/>
    <property type="match status" value="1"/>
</dbReference>
<protein>
    <submittedName>
        <fullName evidence="8">Fungal-specific transcription factor domain-containing protein</fullName>
    </submittedName>
</protein>
<dbReference type="SMART" id="SM00066">
    <property type="entry name" value="GAL4"/>
    <property type="match status" value="1"/>
</dbReference>
<dbReference type="PROSITE" id="PS00463">
    <property type="entry name" value="ZN2_CY6_FUNGAL_1"/>
    <property type="match status" value="1"/>
</dbReference>
<name>A0ABR4KGL9_9EURO</name>
<feature type="region of interest" description="Disordered" evidence="6">
    <location>
        <begin position="112"/>
        <end position="135"/>
    </location>
</feature>
<dbReference type="Pfam" id="PF04082">
    <property type="entry name" value="Fungal_trans"/>
    <property type="match status" value="1"/>
</dbReference>
<dbReference type="Proteomes" id="UP001610446">
    <property type="component" value="Unassembled WGS sequence"/>
</dbReference>
<reference evidence="8 9" key="1">
    <citation type="submission" date="2024-07" db="EMBL/GenBank/DDBJ databases">
        <title>Section-level genome sequencing and comparative genomics of Aspergillus sections Usti and Cavernicolus.</title>
        <authorList>
            <consortium name="Lawrence Berkeley National Laboratory"/>
            <person name="Nybo J.L."/>
            <person name="Vesth T.C."/>
            <person name="Theobald S."/>
            <person name="Frisvad J.C."/>
            <person name="Larsen T.O."/>
            <person name="Kjaerboelling I."/>
            <person name="Rothschild-Mancinelli K."/>
            <person name="Lyhne E.K."/>
            <person name="Kogle M.E."/>
            <person name="Barry K."/>
            <person name="Clum A."/>
            <person name="Na H."/>
            <person name="Ledsgaard L."/>
            <person name="Lin J."/>
            <person name="Lipzen A."/>
            <person name="Kuo A."/>
            <person name="Riley R."/>
            <person name="Mondo S."/>
            <person name="Labutti K."/>
            <person name="Haridas S."/>
            <person name="Pangalinan J."/>
            <person name="Salamov A.A."/>
            <person name="Simmons B.A."/>
            <person name="Magnuson J.K."/>
            <person name="Chen J."/>
            <person name="Drula E."/>
            <person name="Henrissat B."/>
            <person name="Wiebenga A."/>
            <person name="Lubbers R.J."/>
            <person name="Gomes A.C."/>
            <person name="Makela M.R."/>
            <person name="Stajich J."/>
            <person name="Grigoriev I.V."/>
            <person name="Mortensen U.H."/>
            <person name="De Vries R.P."/>
            <person name="Baker S.E."/>
            <person name="Andersen M.R."/>
        </authorList>
    </citation>
    <scope>NUCLEOTIDE SEQUENCE [LARGE SCALE GENOMIC DNA]</scope>
    <source>
        <strain evidence="8 9">CBS 123904</strain>
    </source>
</reference>
<dbReference type="PROSITE" id="PS50048">
    <property type="entry name" value="ZN2_CY6_FUNGAL_2"/>
    <property type="match status" value="1"/>
</dbReference>
<dbReference type="InterPro" id="IPR036864">
    <property type="entry name" value="Zn2-C6_fun-type_DNA-bd_sf"/>
</dbReference>
<keyword evidence="5" id="KW-0539">Nucleus</keyword>
<keyword evidence="9" id="KW-1185">Reference proteome</keyword>
<dbReference type="InterPro" id="IPR050987">
    <property type="entry name" value="AtrR-like"/>
</dbReference>
<feature type="domain" description="Zn(2)-C6 fungal-type" evidence="7">
    <location>
        <begin position="24"/>
        <end position="53"/>
    </location>
</feature>
<dbReference type="PANTHER" id="PTHR46910">
    <property type="entry name" value="TRANSCRIPTION FACTOR PDR1"/>
    <property type="match status" value="1"/>
</dbReference>
<dbReference type="Pfam" id="PF00172">
    <property type="entry name" value="Zn_clus"/>
    <property type="match status" value="1"/>
</dbReference>
<evidence type="ECO:0000256" key="4">
    <source>
        <dbReference type="ARBA" id="ARBA00023163"/>
    </source>
</evidence>
<dbReference type="PANTHER" id="PTHR46910:SF23">
    <property type="entry name" value="THIAMINE REPRESSIBLE GENES REGULATORY PROTEIN THI1"/>
    <property type="match status" value="1"/>
</dbReference>
<proteinExistence type="predicted"/>
<organism evidence="8 9">
    <name type="scientific">Aspergillus pseudoustus</name>
    <dbReference type="NCBI Taxonomy" id="1810923"/>
    <lineage>
        <taxon>Eukaryota</taxon>
        <taxon>Fungi</taxon>
        <taxon>Dikarya</taxon>
        <taxon>Ascomycota</taxon>
        <taxon>Pezizomycotina</taxon>
        <taxon>Eurotiomycetes</taxon>
        <taxon>Eurotiomycetidae</taxon>
        <taxon>Eurotiales</taxon>
        <taxon>Aspergillaceae</taxon>
        <taxon>Aspergillus</taxon>
        <taxon>Aspergillus subgen. Nidulantes</taxon>
    </lineage>
</organism>
<evidence type="ECO:0000256" key="6">
    <source>
        <dbReference type="SAM" id="MobiDB-lite"/>
    </source>
</evidence>
<evidence type="ECO:0000259" key="7">
    <source>
        <dbReference type="PROSITE" id="PS50048"/>
    </source>
</evidence>
<evidence type="ECO:0000313" key="8">
    <source>
        <dbReference type="EMBL" id="KAL2851192.1"/>
    </source>
</evidence>
<evidence type="ECO:0000313" key="9">
    <source>
        <dbReference type="Proteomes" id="UP001610446"/>
    </source>
</evidence>
<dbReference type="EMBL" id="JBFXLU010000031">
    <property type="protein sequence ID" value="KAL2851192.1"/>
    <property type="molecule type" value="Genomic_DNA"/>
</dbReference>
<dbReference type="Gene3D" id="4.10.240.10">
    <property type="entry name" value="Zn(2)-C6 fungal-type DNA-binding domain"/>
    <property type="match status" value="1"/>
</dbReference>
<dbReference type="SMART" id="SM00906">
    <property type="entry name" value="Fungal_trans"/>
    <property type="match status" value="1"/>
</dbReference>
<feature type="compositionally biased region" description="Low complexity" evidence="6">
    <location>
        <begin position="687"/>
        <end position="701"/>
    </location>
</feature>
<keyword evidence="1" id="KW-0479">Metal-binding</keyword>
<dbReference type="CDD" id="cd12148">
    <property type="entry name" value="fungal_TF_MHR"/>
    <property type="match status" value="1"/>
</dbReference>
<dbReference type="InterPro" id="IPR007219">
    <property type="entry name" value="XnlR_reg_dom"/>
</dbReference>
<feature type="compositionally biased region" description="Basic and acidic residues" evidence="6">
    <location>
        <begin position="112"/>
        <end position="122"/>
    </location>
</feature>